<name>A0A3D8PJM2_9BACI</name>
<organism evidence="1 2">
    <name type="scientific">Oceanobacillus arenosus</name>
    <dbReference type="NCBI Taxonomy" id="1229153"/>
    <lineage>
        <taxon>Bacteria</taxon>
        <taxon>Bacillati</taxon>
        <taxon>Bacillota</taxon>
        <taxon>Bacilli</taxon>
        <taxon>Bacillales</taxon>
        <taxon>Bacillaceae</taxon>
        <taxon>Oceanobacillus</taxon>
    </lineage>
</organism>
<dbReference type="RefSeq" id="WP_170140811.1">
    <property type="nucleotide sequence ID" value="NZ_PIOC01000030.1"/>
</dbReference>
<keyword evidence="2" id="KW-1185">Reference proteome</keyword>
<dbReference type="Proteomes" id="UP000257143">
    <property type="component" value="Unassembled WGS sequence"/>
</dbReference>
<proteinExistence type="predicted"/>
<gene>
    <name evidence="1" type="ORF">CWR48_18400</name>
</gene>
<evidence type="ECO:0000313" key="2">
    <source>
        <dbReference type="Proteomes" id="UP000257143"/>
    </source>
</evidence>
<comment type="caution">
    <text evidence="1">The sequence shown here is derived from an EMBL/GenBank/DDBJ whole genome shotgun (WGS) entry which is preliminary data.</text>
</comment>
<dbReference type="EMBL" id="PIOC01000030">
    <property type="protein sequence ID" value="RDW15862.1"/>
    <property type="molecule type" value="Genomic_DNA"/>
</dbReference>
<evidence type="ECO:0000313" key="1">
    <source>
        <dbReference type="EMBL" id="RDW15862.1"/>
    </source>
</evidence>
<dbReference type="AlphaFoldDB" id="A0A3D8PJM2"/>
<reference evidence="2" key="1">
    <citation type="submission" date="2017-11" db="EMBL/GenBank/DDBJ databases">
        <authorList>
            <person name="Zhu W."/>
        </authorList>
    </citation>
    <scope>NUCLEOTIDE SEQUENCE [LARGE SCALE GENOMIC DNA]</scope>
    <source>
        <strain evidence="2">CAU 1183</strain>
    </source>
</reference>
<accession>A0A3D8PJM2</accession>
<protein>
    <submittedName>
        <fullName evidence="1">Uncharacterized protein</fullName>
    </submittedName>
</protein>
<sequence length="112" mass="12543">AQMASLSYVDAILASLGNGAPKEAFFSLPALIAKYPNGTPSPMLVFDAQHHDGAHTYMWDINEHYWRDIGTYQGLEVVDGTVSIEKLSLDLQTFIIDWQSVLTDENEPWEVE</sequence>
<feature type="non-terminal residue" evidence="1">
    <location>
        <position position="1"/>
    </location>
</feature>